<dbReference type="PANTHER" id="PTHR11364:SF27">
    <property type="entry name" value="SULFURTRANSFERASE"/>
    <property type="match status" value="1"/>
</dbReference>
<dbReference type="FunFam" id="3.40.250.10:FF:000041">
    <property type="entry name" value="Sulfurtransferase"/>
    <property type="match status" value="1"/>
</dbReference>
<dbReference type="SMART" id="SM00450">
    <property type="entry name" value="RHOD"/>
    <property type="match status" value="1"/>
</dbReference>
<dbReference type="PROSITE" id="PS00380">
    <property type="entry name" value="RHODANESE_1"/>
    <property type="match status" value="1"/>
</dbReference>
<evidence type="ECO:0000259" key="3">
    <source>
        <dbReference type="PROSITE" id="PS50206"/>
    </source>
</evidence>
<feature type="non-terminal residue" evidence="4">
    <location>
        <position position="213"/>
    </location>
</feature>
<dbReference type="InterPro" id="IPR045078">
    <property type="entry name" value="TST/MPST-like"/>
</dbReference>
<keyword evidence="2" id="KW-0677">Repeat</keyword>
<evidence type="ECO:0000313" key="4">
    <source>
        <dbReference type="EMBL" id="MWL50686.1"/>
    </source>
</evidence>
<dbReference type="GO" id="GO:0004792">
    <property type="term" value="F:thiosulfate-cyanide sulfurtransferase activity"/>
    <property type="evidence" value="ECO:0007669"/>
    <property type="project" value="InterPro"/>
</dbReference>
<feature type="domain" description="Rhodanese" evidence="3">
    <location>
        <begin position="56"/>
        <end position="153"/>
    </location>
</feature>
<feature type="non-terminal residue" evidence="4">
    <location>
        <position position="1"/>
    </location>
</feature>
<dbReference type="InterPro" id="IPR036873">
    <property type="entry name" value="Rhodanese-like_dom_sf"/>
</dbReference>
<dbReference type="CDD" id="cd01448">
    <property type="entry name" value="TST_Repeat_1"/>
    <property type="match status" value="1"/>
</dbReference>
<dbReference type="Pfam" id="PF00581">
    <property type="entry name" value="Rhodanese"/>
    <property type="match status" value="1"/>
</dbReference>
<dbReference type="AlphaFoldDB" id="A0A6L7A4C3"/>
<reference evidence="4 5" key="1">
    <citation type="submission" date="2019-12" db="EMBL/GenBank/DDBJ databases">
        <title>Enteriobacteria Tanzani isolates_10432.</title>
        <authorList>
            <person name="Subbiah M."/>
            <person name="Call D."/>
        </authorList>
    </citation>
    <scope>NUCLEOTIDE SEQUENCE [LARGE SCALE GENOMIC DNA]</scope>
    <source>
        <strain evidence="4 5">10432wF6</strain>
    </source>
</reference>
<dbReference type="SUPFAM" id="SSF52821">
    <property type="entry name" value="Rhodanese/Cell cycle control phosphatase"/>
    <property type="match status" value="1"/>
</dbReference>
<dbReference type="PROSITE" id="PS50206">
    <property type="entry name" value="RHODANESE_3"/>
    <property type="match status" value="1"/>
</dbReference>
<accession>A0A6L7A4C3</accession>
<gene>
    <name evidence="4" type="ORF">GQM04_35430</name>
</gene>
<dbReference type="InterPro" id="IPR001307">
    <property type="entry name" value="Thiosulphate_STrfase_CS"/>
</dbReference>
<evidence type="ECO:0000256" key="1">
    <source>
        <dbReference type="ARBA" id="ARBA00022679"/>
    </source>
</evidence>
<protein>
    <submittedName>
        <fullName evidence="4">Sulfurtransferase</fullName>
    </submittedName>
</protein>
<name>A0A6L7A4C3_ECOLX</name>
<keyword evidence="1 4" id="KW-0808">Transferase</keyword>
<dbReference type="Proteomes" id="UP000487258">
    <property type="component" value="Unassembled WGS sequence"/>
</dbReference>
<organism evidence="4 5">
    <name type="scientific">Escherichia coli</name>
    <dbReference type="NCBI Taxonomy" id="562"/>
    <lineage>
        <taxon>Bacteria</taxon>
        <taxon>Pseudomonadati</taxon>
        <taxon>Pseudomonadota</taxon>
        <taxon>Gammaproteobacteria</taxon>
        <taxon>Enterobacterales</taxon>
        <taxon>Enterobacteriaceae</taxon>
        <taxon>Escherichia</taxon>
    </lineage>
</organism>
<evidence type="ECO:0000256" key="2">
    <source>
        <dbReference type="ARBA" id="ARBA00022737"/>
    </source>
</evidence>
<sequence length="213" mass="23807">AGFTHISILSDALSEPSRLQKLPHFEQLVYPQWLHDLQQGKEVTAKPAGDWKVIEAAWGAPKFYLISHIPGADYIDTNEVESEPLWNKVSDEQLKAMLAKHGIRHDTTVILYGRDVYAAARVAQIMLYAGVKDVRLLDGGWQTWSDAGLPVERGTPPKVKAESDFGVKIPAQPQLMLDMEQARGLLHRQDASLVSIRSWPEFIGTTSGYSYIK</sequence>
<dbReference type="PANTHER" id="PTHR11364">
    <property type="entry name" value="THIOSULFATE SULFERTANSFERASE"/>
    <property type="match status" value="1"/>
</dbReference>
<proteinExistence type="predicted"/>
<dbReference type="InterPro" id="IPR001763">
    <property type="entry name" value="Rhodanese-like_dom"/>
</dbReference>
<evidence type="ECO:0000313" key="5">
    <source>
        <dbReference type="Proteomes" id="UP000487258"/>
    </source>
</evidence>
<dbReference type="EMBL" id="WTMY01001543">
    <property type="protein sequence ID" value="MWL50686.1"/>
    <property type="molecule type" value="Genomic_DNA"/>
</dbReference>
<dbReference type="Gene3D" id="3.40.250.10">
    <property type="entry name" value="Rhodanese-like domain"/>
    <property type="match status" value="2"/>
</dbReference>
<comment type="caution">
    <text evidence="4">The sequence shown here is derived from an EMBL/GenBank/DDBJ whole genome shotgun (WGS) entry which is preliminary data.</text>
</comment>